<evidence type="ECO:0000259" key="1">
    <source>
        <dbReference type="Pfam" id="PF06983"/>
    </source>
</evidence>
<feature type="domain" description="PhnB-like" evidence="1">
    <location>
        <begin position="3"/>
        <end position="127"/>
    </location>
</feature>
<proteinExistence type="predicted"/>
<dbReference type="InterPro" id="IPR029068">
    <property type="entry name" value="Glyas_Bleomycin-R_OHBP_Dase"/>
</dbReference>
<dbReference type="PANTHER" id="PTHR33990:SF4">
    <property type="entry name" value="PHNB-LIKE DOMAIN-CONTAINING PROTEIN"/>
    <property type="match status" value="1"/>
</dbReference>
<keyword evidence="3" id="KW-1185">Reference proteome</keyword>
<dbReference type="Pfam" id="PF06983">
    <property type="entry name" value="3-dmu-9_3-mt"/>
    <property type="match status" value="1"/>
</dbReference>
<dbReference type="Proteomes" id="UP000635245">
    <property type="component" value="Unassembled WGS sequence"/>
</dbReference>
<gene>
    <name evidence="2" type="ORF">JHE00_25725</name>
</gene>
<dbReference type="PIRSF" id="PIRSF021700">
    <property type="entry name" value="3_dmu_93_MTrfase"/>
    <property type="match status" value="1"/>
</dbReference>
<dbReference type="PANTHER" id="PTHR33990">
    <property type="entry name" value="PROTEIN YJDN-RELATED"/>
    <property type="match status" value="1"/>
</dbReference>
<dbReference type="EMBL" id="JAENJH010000007">
    <property type="protein sequence ID" value="MBK1787742.1"/>
    <property type="molecule type" value="Genomic_DNA"/>
</dbReference>
<dbReference type="InterPro" id="IPR009725">
    <property type="entry name" value="3_dmu_93_MTrfase"/>
</dbReference>
<dbReference type="AlphaFoldDB" id="A0A934QX26"/>
<reference evidence="2" key="1">
    <citation type="submission" date="2020-12" db="EMBL/GenBank/DDBJ databases">
        <title>Prauserella sp. ASG 168, a novel actinomycete isolated from cave rock.</title>
        <authorList>
            <person name="Suriyachadkun C."/>
        </authorList>
    </citation>
    <scope>NUCLEOTIDE SEQUENCE</scope>
    <source>
        <strain evidence="2">ASG 168</strain>
    </source>
</reference>
<dbReference type="CDD" id="cd06588">
    <property type="entry name" value="PhnB_like"/>
    <property type="match status" value="1"/>
</dbReference>
<dbReference type="SUPFAM" id="SSF54593">
    <property type="entry name" value="Glyoxalase/Bleomycin resistance protein/Dihydroxybiphenyl dioxygenase"/>
    <property type="match status" value="1"/>
</dbReference>
<sequence>MPELVPFLMFQNDDAAEAMSFYLSLFPDSAVLSEQRYGPDGPGKDGTIVMAEFTLAGQKFRCSDSHVRHEFDFTPSMSTFVTCDSTDDLKRVYAALGEGGQALMPLDDYGFGPFAWVNDRFGVSWQLNAPV</sequence>
<protein>
    <submittedName>
        <fullName evidence="2">VOC family protein</fullName>
    </submittedName>
</protein>
<dbReference type="InterPro" id="IPR028973">
    <property type="entry name" value="PhnB-like"/>
</dbReference>
<evidence type="ECO:0000313" key="2">
    <source>
        <dbReference type="EMBL" id="MBK1787742.1"/>
    </source>
</evidence>
<dbReference type="Gene3D" id="3.30.720.110">
    <property type="match status" value="1"/>
</dbReference>
<dbReference type="Gene3D" id="3.30.720.100">
    <property type="match status" value="1"/>
</dbReference>
<name>A0A934QX26_9PSEU</name>
<accession>A0A934QX26</accession>
<dbReference type="RefSeq" id="WP_200322693.1">
    <property type="nucleotide sequence ID" value="NZ_JAENJH010000007.1"/>
</dbReference>
<comment type="caution">
    <text evidence="2">The sequence shown here is derived from an EMBL/GenBank/DDBJ whole genome shotgun (WGS) entry which is preliminary data.</text>
</comment>
<evidence type="ECO:0000313" key="3">
    <source>
        <dbReference type="Proteomes" id="UP000635245"/>
    </source>
</evidence>
<organism evidence="2 3">
    <name type="scientific">Prauserella cavernicola</name>
    <dbReference type="NCBI Taxonomy" id="2800127"/>
    <lineage>
        <taxon>Bacteria</taxon>
        <taxon>Bacillati</taxon>
        <taxon>Actinomycetota</taxon>
        <taxon>Actinomycetes</taxon>
        <taxon>Pseudonocardiales</taxon>
        <taxon>Pseudonocardiaceae</taxon>
        <taxon>Prauserella</taxon>
    </lineage>
</organism>